<evidence type="ECO:0000313" key="11">
    <source>
        <dbReference type="EMBL" id="CEM43984.1"/>
    </source>
</evidence>
<dbReference type="PRINTS" id="PR01001">
    <property type="entry name" value="FADG3PDH"/>
</dbReference>
<dbReference type="EC" id="1.1.5.3" evidence="3 7"/>
<evidence type="ECO:0000256" key="6">
    <source>
        <dbReference type="ARBA" id="ARBA00023002"/>
    </source>
</evidence>
<dbReference type="Pfam" id="PF01266">
    <property type="entry name" value="DAO"/>
    <property type="match status" value="1"/>
</dbReference>
<dbReference type="InterPro" id="IPR006076">
    <property type="entry name" value="FAD-dep_OxRdtase"/>
</dbReference>
<dbReference type="PANTHER" id="PTHR11985">
    <property type="entry name" value="GLYCEROL-3-PHOSPHATE DEHYDROGENASE"/>
    <property type="match status" value="1"/>
</dbReference>
<dbReference type="SUPFAM" id="SSF54373">
    <property type="entry name" value="FAD-linked reductases, C-terminal domain"/>
    <property type="match status" value="1"/>
</dbReference>
<evidence type="ECO:0000256" key="5">
    <source>
        <dbReference type="ARBA" id="ARBA00022827"/>
    </source>
</evidence>
<keyword evidence="8" id="KW-0472">Membrane</keyword>
<dbReference type="SUPFAM" id="SSF51905">
    <property type="entry name" value="FAD/NAD(P)-binding domain"/>
    <property type="match status" value="1"/>
</dbReference>
<keyword evidence="5" id="KW-0274">FAD</keyword>
<dbReference type="InterPro" id="IPR038299">
    <property type="entry name" value="DAO_C_sf"/>
</dbReference>
<dbReference type="InterPro" id="IPR000447">
    <property type="entry name" value="G3P_DH_FAD-dep"/>
</dbReference>
<dbReference type="EMBL" id="CDMZ01002810">
    <property type="protein sequence ID" value="CEM43984.1"/>
    <property type="molecule type" value="Genomic_DNA"/>
</dbReference>
<feature type="domain" description="FAD dependent oxidoreductase" evidence="9">
    <location>
        <begin position="61"/>
        <end position="441"/>
    </location>
</feature>
<dbReference type="VEuPathDB" id="CryptoDB:Cvel_27966"/>
<feature type="transmembrane region" description="Helical" evidence="8">
    <location>
        <begin position="7"/>
        <end position="28"/>
    </location>
</feature>
<comment type="similarity">
    <text evidence="2 7">Belongs to the FAD-dependent glycerol-3-phosphate dehydrogenase family.</text>
</comment>
<evidence type="ECO:0000256" key="1">
    <source>
        <dbReference type="ARBA" id="ARBA00001974"/>
    </source>
</evidence>
<gene>
    <name evidence="11" type="ORF">Cvel_27966</name>
</gene>
<evidence type="ECO:0000256" key="2">
    <source>
        <dbReference type="ARBA" id="ARBA00007330"/>
    </source>
</evidence>
<dbReference type="PANTHER" id="PTHR11985:SF15">
    <property type="entry name" value="GLYCEROL-3-PHOSPHATE DEHYDROGENASE, MITOCHONDRIAL"/>
    <property type="match status" value="1"/>
</dbReference>
<organism evidence="11">
    <name type="scientific">Chromera velia CCMP2878</name>
    <dbReference type="NCBI Taxonomy" id="1169474"/>
    <lineage>
        <taxon>Eukaryota</taxon>
        <taxon>Sar</taxon>
        <taxon>Alveolata</taxon>
        <taxon>Colpodellida</taxon>
        <taxon>Chromeraceae</taxon>
        <taxon>Chromera</taxon>
    </lineage>
</organism>
<feature type="domain" description="Alpha-glycerophosphate oxidase C-terminal" evidence="10">
    <location>
        <begin position="464"/>
        <end position="606"/>
    </location>
</feature>
<dbReference type="PROSITE" id="PS00977">
    <property type="entry name" value="FAD_G3PDH_1"/>
    <property type="match status" value="1"/>
</dbReference>
<protein>
    <recommendedName>
        <fullName evidence="3 7">Glycerol-3-phosphate dehydrogenase</fullName>
        <ecNumber evidence="3 7">1.1.5.3</ecNumber>
    </recommendedName>
</protein>
<dbReference type="PROSITE" id="PS00978">
    <property type="entry name" value="FAD_G3PDH_2"/>
    <property type="match status" value="1"/>
</dbReference>
<dbReference type="AlphaFoldDB" id="A0A0G4HIG8"/>
<name>A0A0G4HIG8_9ALVE</name>
<dbReference type="Gene3D" id="3.50.50.60">
    <property type="entry name" value="FAD/NAD(P)-binding domain"/>
    <property type="match status" value="1"/>
</dbReference>
<keyword evidence="6 7" id="KW-0560">Oxidoreductase</keyword>
<comment type="catalytic activity">
    <reaction evidence="7">
        <text>a quinone + sn-glycerol 3-phosphate = dihydroxyacetone phosphate + a quinol</text>
        <dbReference type="Rhea" id="RHEA:18977"/>
        <dbReference type="ChEBI" id="CHEBI:24646"/>
        <dbReference type="ChEBI" id="CHEBI:57597"/>
        <dbReference type="ChEBI" id="CHEBI:57642"/>
        <dbReference type="ChEBI" id="CHEBI:132124"/>
        <dbReference type="EC" id="1.1.5.3"/>
    </reaction>
</comment>
<dbReference type="GO" id="GO:0006072">
    <property type="term" value="P:glycerol-3-phosphate metabolic process"/>
    <property type="evidence" value="ECO:0007669"/>
    <property type="project" value="UniProtKB-UniRule"/>
</dbReference>
<keyword evidence="4 7" id="KW-0285">Flavoprotein</keyword>
<evidence type="ECO:0000259" key="10">
    <source>
        <dbReference type="Pfam" id="PF16901"/>
    </source>
</evidence>
<reference evidence="11" key="1">
    <citation type="submission" date="2014-11" db="EMBL/GenBank/DDBJ databases">
        <authorList>
            <person name="Otto D Thomas"/>
            <person name="Naeem Raeece"/>
        </authorList>
    </citation>
    <scope>NUCLEOTIDE SEQUENCE</scope>
</reference>
<dbReference type="Pfam" id="PF16901">
    <property type="entry name" value="DAO_C"/>
    <property type="match status" value="1"/>
</dbReference>
<evidence type="ECO:0000256" key="4">
    <source>
        <dbReference type="ARBA" id="ARBA00022630"/>
    </source>
</evidence>
<dbReference type="GO" id="GO:0004368">
    <property type="term" value="F:glycerol-3-phosphate dehydrogenase (quinone) activity"/>
    <property type="evidence" value="ECO:0007669"/>
    <property type="project" value="UniProtKB-EC"/>
</dbReference>
<dbReference type="Gene3D" id="3.30.9.10">
    <property type="entry name" value="D-Amino Acid Oxidase, subunit A, domain 2"/>
    <property type="match status" value="1"/>
</dbReference>
<proteinExistence type="inferred from homology"/>
<evidence type="ECO:0000256" key="3">
    <source>
        <dbReference type="ARBA" id="ARBA00013029"/>
    </source>
</evidence>
<dbReference type="InterPro" id="IPR031656">
    <property type="entry name" value="DAO_C"/>
</dbReference>
<evidence type="ECO:0000259" key="9">
    <source>
        <dbReference type="Pfam" id="PF01266"/>
    </source>
</evidence>
<dbReference type="GO" id="GO:0005739">
    <property type="term" value="C:mitochondrion"/>
    <property type="evidence" value="ECO:0007669"/>
    <property type="project" value="TreeGrafter"/>
</dbReference>
<dbReference type="InterPro" id="IPR036188">
    <property type="entry name" value="FAD/NAD-bd_sf"/>
</dbReference>
<accession>A0A0G4HIG8</accession>
<keyword evidence="8" id="KW-0812">Transmembrane</keyword>
<dbReference type="Gene3D" id="1.10.8.870">
    <property type="entry name" value="Alpha-glycerophosphate oxidase, cap domain"/>
    <property type="match status" value="1"/>
</dbReference>
<comment type="cofactor">
    <cofactor evidence="1 7">
        <name>FAD</name>
        <dbReference type="ChEBI" id="CHEBI:57692"/>
    </cofactor>
</comment>
<sequence length="626" mass="68963">MRRLASFVKYGGGVLVPTAAAGYGALYWHHSKGSVGNAKYSWSTPKTRDESLEEMKTTTYDLVVVGGGATGCGVAIDAASRGLKCAVVERDDFASGTSSRSTKLIHGGVRYLEAAFKKLDIGQFFLVCEALEERSHMMKAAPFQSRPLPIVTPIYTYWQIPYFWAGIKAYDWIAKLVCCFDTGMPECFYASRANSKFLFPLLSTKGLTGSLVYYDGQQNDSRMNLFLALTAAAPKWIEGYEAASVANHCEVQKVLKDEKGQVCGVQVRDLVKNQSFELRGKVVVNCTGPFGDQIREMADPKYQKLISPAAGVHVVMPRWYAPPNFGLIIPETSDKRVLFYLPWEGNTIVGTTDTKSTLTSLPSPDTKDVEWILRESARFLSVDLEDLRRDVKSAWSGLRPLVKDPKAPADGSTAKLSRTHEIVVDSNGLVSVMGGKWTTYRRMAQDAMDQILQTRPDVHARGRCRTKNMRLLGSGDPSGKYSVEDGAAIGGRLPFVIQKNFGVSMESAEHLSRNYGFRALDLCKEAVDDGKGKKGTDASSGLSLLVPGQPFVRAEIPFAVRHEMAITIVDVLARRLRLAFIDADAAKSLVKETGDTMEGLLGWSPSVKKQRIAEAEEFLETMQWKP</sequence>
<keyword evidence="8" id="KW-1133">Transmembrane helix</keyword>
<dbReference type="PhylomeDB" id="A0A0G4HIG8"/>
<evidence type="ECO:0000256" key="7">
    <source>
        <dbReference type="RuleBase" id="RU361217"/>
    </source>
</evidence>
<evidence type="ECO:0000256" key="8">
    <source>
        <dbReference type="SAM" id="Phobius"/>
    </source>
</evidence>